<keyword evidence="2" id="KW-0812">Transmembrane</keyword>
<evidence type="ECO:0000313" key="6">
    <source>
        <dbReference type="EMBL" id="QFR43340.1"/>
    </source>
</evidence>
<evidence type="ECO:0000256" key="2">
    <source>
        <dbReference type="SAM" id="Phobius"/>
    </source>
</evidence>
<dbReference type="GO" id="GO:0016020">
    <property type="term" value="C:membrane"/>
    <property type="evidence" value="ECO:0007669"/>
    <property type="project" value="InterPro"/>
</dbReference>
<dbReference type="AlphaFoldDB" id="A0AAJ4A3Z2"/>
<dbReference type="SMART" id="SM00052">
    <property type="entry name" value="EAL"/>
    <property type="match status" value="1"/>
</dbReference>
<dbReference type="GO" id="GO:0007165">
    <property type="term" value="P:signal transduction"/>
    <property type="evidence" value="ECO:0007669"/>
    <property type="project" value="InterPro"/>
</dbReference>
<dbReference type="Gene3D" id="3.20.20.450">
    <property type="entry name" value="EAL domain"/>
    <property type="match status" value="1"/>
</dbReference>
<dbReference type="GO" id="GO:0071111">
    <property type="term" value="F:cyclic-guanylate-specific phosphodiesterase activity"/>
    <property type="evidence" value="ECO:0007669"/>
    <property type="project" value="InterPro"/>
</dbReference>
<dbReference type="RefSeq" id="WP_152299403.1">
    <property type="nucleotide sequence ID" value="NZ_CP041166.1"/>
</dbReference>
<protein>
    <submittedName>
        <fullName evidence="6">EAL domain-containing protein</fullName>
    </submittedName>
</protein>
<dbReference type="SMART" id="SM00267">
    <property type="entry name" value="GGDEF"/>
    <property type="match status" value="1"/>
</dbReference>
<keyword evidence="7" id="KW-1185">Reference proteome</keyword>
<dbReference type="InterPro" id="IPR043128">
    <property type="entry name" value="Rev_trsase/Diguanyl_cyclase"/>
</dbReference>
<dbReference type="Pfam" id="PF00672">
    <property type="entry name" value="HAMP"/>
    <property type="match status" value="1"/>
</dbReference>
<dbReference type="InterPro" id="IPR035919">
    <property type="entry name" value="EAL_sf"/>
</dbReference>
<dbReference type="InterPro" id="IPR029787">
    <property type="entry name" value="Nucleotide_cyclase"/>
</dbReference>
<accession>A0AAJ4A3Z2</accession>
<dbReference type="EMBL" id="CP041166">
    <property type="protein sequence ID" value="QFR43340.1"/>
    <property type="molecule type" value="Genomic_DNA"/>
</dbReference>
<dbReference type="SUPFAM" id="SSF141868">
    <property type="entry name" value="EAL domain-like"/>
    <property type="match status" value="1"/>
</dbReference>
<dbReference type="PROSITE" id="PS50883">
    <property type="entry name" value="EAL"/>
    <property type="match status" value="1"/>
</dbReference>
<dbReference type="PROSITE" id="PS50887">
    <property type="entry name" value="GGDEF"/>
    <property type="match status" value="1"/>
</dbReference>
<organism evidence="6 7">
    <name type="scientific">Sulfurimonas xiamenensis</name>
    <dbReference type="NCBI Taxonomy" id="2590021"/>
    <lineage>
        <taxon>Bacteria</taxon>
        <taxon>Pseudomonadati</taxon>
        <taxon>Campylobacterota</taxon>
        <taxon>Epsilonproteobacteria</taxon>
        <taxon>Campylobacterales</taxon>
        <taxon>Sulfurimonadaceae</taxon>
        <taxon>Sulfurimonas</taxon>
    </lineage>
</organism>
<dbReference type="PANTHER" id="PTHR33121:SF71">
    <property type="entry name" value="OXYGEN SENSOR PROTEIN DOSP"/>
    <property type="match status" value="1"/>
</dbReference>
<dbReference type="Gene3D" id="6.10.340.10">
    <property type="match status" value="1"/>
</dbReference>
<dbReference type="Gene3D" id="3.30.70.270">
    <property type="match status" value="1"/>
</dbReference>
<dbReference type="Proteomes" id="UP000326061">
    <property type="component" value="Chromosome"/>
</dbReference>
<feature type="transmembrane region" description="Helical" evidence="2">
    <location>
        <begin position="12"/>
        <end position="32"/>
    </location>
</feature>
<dbReference type="InterPro" id="IPR001633">
    <property type="entry name" value="EAL_dom"/>
</dbReference>
<feature type="domain" description="EAL" evidence="3">
    <location>
        <begin position="407"/>
        <end position="654"/>
    </location>
</feature>
<feature type="coiled-coil region" evidence="1">
    <location>
        <begin position="205"/>
        <end position="240"/>
    </location>
</feature>
<evidence type="ECO:0000256" key="1">
    <source>
        <dbReference type="SAM" id="Coils"/>
    </source>
</evidence>
<evidence type="ECO:0000313" key="7">
    <source>
        <dbReference type="Proteomes" id="UP000326061"/>
    </source>
</evidence>
<keyword evidence="1" id="KW-0175">Coiled coil</keyword>
<dbReference type="CDD" id="cd01948">
    <property type="entry name" value="EAL"/>
    <property type="match status" value="1"/>
</dbReference>
<evidence type="ECO:0000259" key="4">
    <source>
        <dbReference type="PROSITE" id="PS50885"/>
    </source>
</evidence>
<dbReference type="CDD" id="cd01949">
    <property type="entry name" value="GGDEF"/>
    <property type="match status" value="1"/>
</dbReference>
<dbReference type="InterPro" id="IPR003660">
    <property type="entry name" value="HAMP_dom"/>
</dbReference>
<dbReference type="Pfam" id="PF00563">
    <property type="entry name" value="EAL"/>
    <property type="match status" value="1"/>
</dbReference>
<dbReference type="NCBIfam" id="TIGR00254">
    <property type="entry name" value="GGDEF"/>
    <property type="match status" value="1"/>
</dbReference>
<dbReference type="KEGG" id="suln:FJR47_05265"/>
<dbReference type="PANTHER" id="PTHR33121">
    <property type="entry name" value="CYCLIC DI-GMP PHOSPHODIESTERASE PDEF"/>
    <property type="match status" value="1"/>
</dbReference>
<evidence type="ECO:0000259" key="3">
    <source>
        <dbReference type="PROSITE" id="PS50883"/>
    </source>
</evidence>
<dbReference type="InterPro" id="IPR000160">
    <property type="entry name" value="GGDEF_dom"/>
</dbReference>
<evidence type="ECO:0000259" key="5">
    <source>
        <dbReference type="PROSITE" id="PS50887"/>
    </source>
</evidence>
<dbReference type="Pfam" id="PF00990">
    <property type="entry name" value="GGDEF"/>
    <property type="match status" value="1"/>
</dbReference>
<dbReference type="PROSITE" id="PS50885">
    <property type="entry name" value="HAMP"/>
    <property type="match status" value="1"/>
</dbReference>
<dbReference type="InterPro" id="IPR050706">
    <property type="entry name" value="Cyclic-di-GMP_PDE-like"/>
</dbReference>
<sequence length="663" mass="76737">MEKENLKSLSSKIVFSIALASLFILLGFFTVFEKINKEAFYQIEGEKAEIIAKTIEPLIGMNIYLDMKENVEQITRQLLENPNILAIKILANNEIISEMKSNAYQNNLDDSFIVTKSILQPNSYKEVGRLTLTYSNKEYKELVGEFTDILLKLLLVLTLLFILFGIYIKRLLSPLRKISRSLKNYSPNKNIKFPYASQKNEIGLISNALNEMQEKICEYSKKQENINNYLEEQVEEKTKELRKQLYTDTLTGLPNRFSLVNCLASIKDGALIVLNIDDFKEINDFYGHAAGDGILKKLSNRLKNIFKENETVQLKYLSSDEFALLFTQKPQLKNFIQTIEKLIFAIEKMIFLYQENEINIRVTIGATYEIDRALEKADIALKSARKQQKSFLLYDKKLNIEKQYKNNMEWVKKLNKALEQDKIVPYFQPIFDNTTNKISSYECLIRLINSDNTPITPDIFLTIAKKSRLYKTLTKIMIEKSCQYFEHIDSNFSINLSVEDILNKEIVTYIKQKIKQYKVADKIIFEILESEGIENYEEISIFINDMKKLGCKIAIDDFGSGYSNFEYLLKLNIDYIKIDGTLIKNLDKDINAQMIVGIIVEFAKRLNIVTIAEYVHSREVFEKAKELNIDRIQGFFIAKPQPTISSIKDNALSLIESDGQKSF</sequence>
<keyword evidence="2" id="KW-0472">Membrane</keyword>
<name>A0AAJ4A3Z2_9BACT</name>
<feature type="domain" description="GGDEF" evidence="5">
    <location>
        <begin position="267"/>
        <end position="396"/>
    </location>
</feature>
<reference evidence="7" key="1">
    <citation type="submission" date="2019-06" db="EMBL/GenBank/DDBJ databases">
        <title>Sulfurimonas gotlandica sp. nov., a chemoautotrophic and psychrotolerant epsilonproteobacterium isolated from a pelagic redoxcline, and an emended description of the genus Sulfurimonas.</title>
        <authorList>
            <person name="Wang S."/>
            <person name="Jiang L."/>
            <person name="Shao Z."/>
        </authorList>
    </citation>
    <scope>NUCLEOTIDE SEQUENCE [LARGE SCALE GENOMIC DNA]</scope>
    <source>
        <strain evidence="7">1-1N</strain>
    </source>
</reference>
<dbReference type="SUPFAM" id="SSF55073">
    <property type="entry name" value="Nucleotide cyclase"/>
    <property type="match status" value="1"/>
</dbReference>
<proteinExistence type="predicted"/>
<feature type="domain" description="HAMP" evidence="4">
    <location>
        <begin position="169"/>
        <end position="221"/>
    </location>
</feature>
<keyword evidence="2" id="KW-1133">Transmembrane helix</keyword>
<feature type="transmembrane region" description="Helical" evidence="2">
    <location>
        <begin position="149"/>
        <end position="168"/>
    </location>
</feature>
<gene>
    <name evidence="6" type="ORF">FJR47_05265</name>
</gene>